<accession>A0A9D2SAP3</accession>
<evidence type="ECO:0000313" key="2">
    <source>
        <dbReference type="Proteomes" id="UP000823921"/>
    </source>
</evidence>
<comment type="caution">
    <text evidence="1">The sequence shown here is derived from an EMBL/GenBank/DDBJ whole genome shotgun (WGS) entry which is preliminary data.</text>
</comment>
<protein>
    <recommendedName>
        <fullName evidence="3">DUF2190 family protein</fullName>
    </recommendedName>
</protein>
<dbReference type="EMBL" id="DWXO01000070">
    <property type="protein sequence ID" value="HJB80778.1"/>
    <property type="molecule type" value="Genomic_DNA"/>
</dbReference>
<sequence length="114" mass="11361">MSSKISFEGIGEVVATFACGEGVIASQVVKVTEDCMVGPCSDGEKFCGVALSAEDGYAAVQLGGLVKVPASGGSMTAGWCKLSADGSGGVKLDASSGTEYLVVQVETDTAVICL</sequence>
<evidence type="ECO:0000313" key="1">
    <source>
        <dbReference type="EMBL" id="HJB80778.1"/>
    </source>
</evidence>
<evidence type="ECO:0008006" key="3">
    <source>
        <dbReference type="Google" id="ProtNLM"/>
    </source>
</evidence>
<dbReference type="Proteomes" id="UP000823921">
    <property type="component" value="Unassembled WGS sequence"/>
</dbReference>
<proteinExistence type="predicted"/>
<dbReference type="AlphaFoldDB" id="A0A9D2SAP3"/>
<gene>
    <name evidence="1" type="ORF">H9712_07315</name>
</gene>
<reference evidence="1" key="1">
    <citation type="journal article" date="2021" name="PeerJ">
        <title>Extensive microbial diversity within the chicken gut microbiome revealed by metagenomics and culture.</title>
        <authorList>
            <person name="Gilroy R."/>
            <person name="Ravi A."/>
            <person name="Getino M."/>
            <person name="Pursley I."/>
            <person name="Horton D.L."/>
            <person name="Alikhan N.F."/>
            <person name="Baker D."/>
            <person name="Gharbi K."/>
            <person name="Hall N."/>
            <person name="Watson M."/>
            <person name="Adriaenssens E.M."/>
            <person name="Foster-Nyarko E."/>
            <person name="Jarju S."/>
            <person name="Secka A."/>
            <person name="Antonio M."/>
            <person name="Oren A."/>
            <person name="Chaudhuri R.R."/>
            <person name="La Ragione R."/>
            <person name="Hildebrand F."/>
            <person name="Pallen M.J."/>
        </authorList>
    </citation>
    <scope>NUCLEOTIDE SEQUENCE</scope>
    <source>
        <strain evidence="1">CHK192-8294</strain>
    </source>
</reference>
<organism evidence="1 2">
    <name type="scientific">Candidatus Flavonifractor intestinigallinarum</name>
    <dbReference type="NCBI Taxonomy" id="2838586"/>
    <lineage>
        <taxon>Bacteria</taxon>
        <taxon>Bacillati</taxon>
        <taxon>Bacillota</taxon>
        <taxon>Clostridia</taxon>
        <taxon>Eubacteriales</taxon>
        <taxon>Oscillospiraceae</taxon>
        <taxon>Flavonifractor</taxon>
    </lineage>
</organism>
<reference evidence="1" key="2">
    <citation type="submission" date="2021-04" db="EMBL/GenBank/DDBJ databases">
        <authorList>
            <person name="Gilroy R."/>
        </authorList>
    </citation>
    <scope>NUCLEOTIDE SEQUENCE</scope>
    <source>
        <strain evidence="1">CHK192-8294</strain>
    </source>
</reference>
<name>A0A9D2SAP3_9FIRM</name>